<feature type="transmembrane region" description="Helical" evidence="1">
    <location>
        <begin position="35"/>
        <end position="53"/>
    </location>
</feature>
<dbReference type="Proteomes" id="UP000244682">
    <property type="component" value="Chromosome"/>
</dbReference>
<evidence type="ECO:0000313" key="3">
    <source>
        <dbReference type="Proteomes" id="UP000244682"/>
    </source>
</evidence>
<organism evidence="2 3">
    <name type="scientific">Morganella morganii</name>
    <name type="common">Proteus morganii</name>
    <dbReference type="NCBI Taxonomy" id="582"/>
    <lineage>
        <taxon>Bacteria</taxon>
        <taxon>Pseudomonadati</taxon>
        <taxon>Pseudomonadota</taxon>
        <taxon>Gammaproteobacteria</taxon>
        <taxon>Enterobacterales</taxon>
        <taxon>Morganellaceae</taxon>
        <taxon>Morganella</taxon>
    </lineage>
</organism>
<dbReference type="EMBL" id="CP028956">
    <property type="protein sequence ID" value="AWC93101.1"/>
    <property type="molecule type" value="Genomic_DNA"/>
</dbReference>
<dbReference type="RefSeq" id="WP_108655697.1">
    <property type="nucleotide sequence ID" value="NZ_CP028956.1"/>
</dbReference>
<keyword evidence="1" id="KW-0472">Membrane</keyword>
<name>A0AAU8ZJU7_MORMO</name>
<reference evidence="2 3" key="1">
    <citation type="submission" date="2018-04" db="EMBL/GenBank/DDBJ databases">
        <title>Whole genome sequencing of Morganella morganii AR_0133.</title>
        <authorList>
            <person name="Conlan S."/>
            <person name="Thomas P.J."/>
            <person name="Mullikin J."/>
            <person name="Frank K.M."/>
            <person name="Segre J.A."/>
        </authorList>
    </citation>
    <scope>NUCLEOTIDE SEQUENCE [LARGE SCALE GENOMIC DNA]</scope>
    <source>
        <strain evidence="2 3">AR_0133</strain>
    </source>
</reference>
<feature type="transmembrane region" description="Helical" evidence="1">
    <location>
        <begin position="6"/>
        <end position="23"/>
    </location>
</feature>
<proteinExistence type="predicted"/>
<evidence type="ECO:0000313" key="2">
    <source>
        <dbReference type="EMBL" id="AWC93101.1"/>
    </source>
</evidence>
<protein>
    <submittedName>
        <fullName evidence="2">Uncharacterized protein</fullName>
    </submittedName>
</protein>
<keyword evidence="1" id="KW-1133">Transmembrane helix</keyword>
<evidence type="ECO:0000256" key="1">
    <source>
        <dbReference type="SAM" id="Phobius"/>
    </source>
</evidence>
<keyword evidence="1" id="KW-0812">Transmembrane</keyword>
<accession>A0AAU8ZJU7</accession>
<sequence>MEDIIFLIAVVSFLAFVIGMIKPQAVKMPGRGKAALIYLGAFLVFAVIGSQLSPDKKEEKQAQQNETVAVTSKPEIPAFKYPRMTLKEYRNEAQATRQDIVKNYLASVPFDGSHFDIFYSCLSQMSYTKNTDLTLAEVLGWCKADFDRSVSALNDRVNLDNFVSKFSSFDGSYRPLEKQIKNDMNDSRSYSHESTTYRMDLSAKPPVATVITTFTGKNQYNATVKQRAVAKVDIITGDIISFDYE</sequence>
<dbReference type="AlphaFoldDB" id="A0AAU8ZJU7"/>
<gene>
    <name evidence="2" type="ORF">AM380_05350</name>
</gene>